<evidence type="ECO:0000313" key="2">
    <source>
        <dbReference type="EMBL" id="SDM55125.1"/>
    </source>
</evidence>
<gene>
    <name evidence="2" type="ORF">SAMN05216244_2870</name>
</gene>
<dbReference type="EMBL" id="FNHF01000003">
    <property type="protein sequence ID" value="SDM55125.1"/>
    <property type="molecule type" value="Genomic_DNA"/>
</dbReference>
<dbReference type="OrthoDB" id="570545at2"/>
<proteinExistence type="predicted"/>
<name>A0A1G9U6E7_9BACI</name>
<dbReference type="AlphaFoldDB" id="A0A1G9U6E7"/>
<dbReference type="Proteomes" id="UP000182347">
    <property type="component" value="Unassembled WGS sequence"/>
</dbReference>
<reference evidence="3" key="1">
    <citation type="submission" date="2016-10" db="EMBL/GenBank/DDBJ databases">
        <authorList>
            <person name="Varghese N."/>
            <person name="Submissions S."/>
        </authorList>
    </citation>
    <scope>NUCLEOTIDE SEQUENCE [LARGE SCALE GENOMIC DNA]</scope>
    <source>
        <strain evidence="3">CGMCC 1.6199</strain>
    </source>
</reference>
<sequence>MKRKIFMLLYDIDVNKGGITRVMLNRSKLMNDRGVDVDLITLDYKTDYEEISAKLRGIGRLAEGVNILNVYNYYRDKNTETGIKDEAIEYYKDASLISEEGYQIQEDYEEKRNARYFIKGVYYKYKKWTKKGLLKHVDYFNENRCRILREEFTEEGNVYKKTYFDLSTNKEKQELFYTVDGFCFLNRWFNDKGKISNIFLFDKHTNRVEKFKNNQEFHTYWLNELCSGYKEKPFLICDGVGSSTKVMEMDSKLVNRIYAIHTNHFASPHEFGSNIKDNHQPLLENLANVEAVVVLTDKQKNDIIKQFGNHDNLFVIPHFVTESDKHSYKQKNLVTAVSRYHKEKGLDELIKAFKLVRDKVPEARLEIHGDGPDRERLEGLIEELNLEDCVFLMGYSNSVDEVLGRSTVSALTSKFEGFSMVIIESLMNKTPVVSYDVSYGPSDIIESGKTGYIVPNRDREQLARKIIKLLKAPIKANVMGERGHSYVLNKYNEDNHFKYWLNLLDLLIERESQQIESYDNK</sequence>
<organism evidence="2 3">
    <name type="scientific">Sediminibacillus halophilus</name>
    <dbReference type="NCBI Taxonomy" id="482461"/>
    <lineage>
        <taxon>Bacteria</taxon>
        <taxon>Bacillati</taxon>
        <taxon>Bacillota</taxon>
        <taxon>Bacilli</taxon>
        <taxon>Bacillales</taxon>
        <taxon>Bacillaceae</taxon>
        <taxon>Sediminibacillus</taxon>
    </lineage>
</organism>
<dbReference type="GO" id="GO:0016757">
    <property type="term" value="F:glycosyltransferase activity"/>
    <property type="evidence" value="ECO:0007669"/>
    <property type="project" value="InterPro"/>
</dbReference>
<dbReference type="Pfam" id="PF00534">
    <property type="entry name" value="Glycos_transf_1"/>
    <property type="match status" value="1"/>
</dbReference>
<accession>A0A1G9U6E7</accession>
<dbReference type="RefSeq" id="WP_074599945.1">
    <property type="nucleotide sequence ID" value="NZ_FNHF01000003.1"/>
</dbReference>
<dbReference type="STRING" id="482461.SAMN05216244_2870"/>
<keyword evidence="2" id="KW-0808">Transferase</keyword>
<keyword evidence="3" id="KW-1185">Reference proteome</keyword>
<dbReference type="Gene3D" id="3.40.50.2000">
    <property type="entry name" value="Glycogen Phosphorylase B"/>
    <property type="match status" value="3"/>
</dbReference>
<evidence type="ECO:0000259" key="1">
    <source>
        <dbReference type="Pfam" id="PF00534"/>
    </source>
</evidence>
<dbReference type="InterPro" id="IPR001296">
    <property type="entry name" value="Glyco_trans_1"/>
</dbReference>
<evidence type="ECO:0000313" key="3">
    <source>
        <dbReference type="Proteomes" id="UP000182347"/>
    </source>
</evidence>
<dbReference type="SUPFAM" id="SSF53756">
    <property type="entry name" value="UDP-Glycosyltransferase/glycogen phosphorylase"/>
    <property type="match status" value="1"/>
</dbReference>
<protein>
    <submittedName>
        <fullName evidence="2">Glycosyl transferase 1 domain A</fullName>
    </submittedName>
</protein>
<feature type="domain" description="Glycosyl transferase family 1" evidence="1">
    <location>
        <begin position="326"/>
        <end position="483"/>
    </location>
</feature>
<dbReference type="PANTHER" id="PTHR12526:SF630">
    <property type="entry name" value="GLYCOSYLTRANSFERASE"/>
    <property type="match status" value="1"/>
</dbReference>
<dbReference type="PANTHER" id="PTHR12526">
    <property type="entry name" value="GLYCOSYLTRANSFERASE"/>
    <property type="match status" value="1"/>
</dbReference>